<feature type="transmembrane region" description="Helical" evidence="3">
    <location>
        <begin position="297"/>
        <end position="314"/>
    </location>
</feature>
<dbReference type="RefSeq" id="WP_114278394.1">
    <property type="nucleotide sequence ID" value="NZ_QPJY01000001.1"/>
</dbReference>
<feature type="compositionally biased region" description="Acidic residues" evidence="2">
    <location>
        <begin position="924"/>
        <end position="935"/>
    </location>
</feature>
<feature type="transmembrane region" description="Helical" evidence="3">
    <location>
        <begin position="729"/>
        <end position="749"/>
    </location>
</feature>
<feature type="transmembrane region" description="Helical" evidence="3">
    <location>
        <begin position="574"/>
        <end position="591"/>
    </location>
</feature>
<feature type="transmembrane region" description="Helical" evidence="3">
    <location>
        <begin position="631"/>
        <end position="649"/>
    </location>
</feature>
<evidence type="ECO:0000256" key="2">
    <source>
        <dbReference type="SAM" id="MobiDB-lite"/>
    </source>
</evidence>
<feature type="transmembrane region" description="Helical" evidence="3">
    <location>
        <begin position="543"/>
        <end position="562"/>
    </location>
</feature>
<feature type="transmembrane region" description="Helical" evidence="3">
    <location>
        <begin position="405"/>
        <end position="423"/>
    </location>
</feature>
<comment type="caution">
    <text evidence="4">The sequence shown here is derived from an EMBL/GenBank/DDBJ whole genome shotgun (WGS) entry which is preliminary data.</text>
</comment>
<keyword evidence="1" id="KW-0175">Coiled coil</keyword>
<feature type="transmembrane region" description="Helical" evidence="3">
    <location>
        <begin position="6"/>
        <end position="38"/>
    </location>
</feature>
<evidence type="ECO:0000313" key="5">
    <source>
        <dbReference type="Proteomes" id="UP000252707"/>
    </source>
</evidence>
<feature type="transmembrane region" description="Helical" evidence="3">
    <location>
        <begin position="661"/>
        <end position="684"/>
    </location>
</feature>
<evidence type="ECO:0000256" key="1">
    <source>
        <dbReference type="SAM" id="Coils"/>
    </source>
</evidence>
<feature type="region of interest" description="Disordered" evidence="2">
    <location>
        <begin position="65"/>
        <end position="140"/>
    </location>
</feature>
<dbReference type="AlphaFoldDB" id="A0A369CJT7"/>
<feature type="transmembrane region" description="Helical" evidence="3">
    <location>
        <begin position="827"/>
        <end position="850"/>
    </location>
</feature>
<accession>A0A369CJT7</accession>
<feature type="transmembrane region" description="Helical" evidence="3">
    <location>
        <begin position="162"/>
        <end position="182"/>
    </location>
</feature>
<keyword evidence="3" id="KW-1133">Transmembrane helix</keyword>
<dbReference type="PANTHER" id="PTHR38434:SF1">
    <property type="entry name" value="BLL2549 PROTEIN"/>
    <property type="match status" value="1"/>
</dbReference>
<evidence type="ECO:0000313" key="4">
    <source>
        <dbReference type="EMBL" id="RCX33568.1"/>
    </source>
</evidence>
<feature type="transmembrane region" description="Helical" evidence="3">
    <location>
        <begin position="272"/>
        <end position="291"/>
    </location>
</feature>
<dbReference type="PIRSF" id="PIRSF035905">
    <property type="entry name" value="UCP035905_mp"/>
    <property type="match status" value="1"/>
</dbReference>
<evidence type="ECO:0000256" key="3">
    <source>
        <dbReference type="SAM" id="Phobius"/>
    </source>
</evidence>
<feature type="transmembrane region" description="Helical" evidence="3">
    <location>
        <begin position="218"/>
        <end position="241"/>
    </location>
</feature>
<protein>
    <submittedName>
        <fullName evidence="4">Putative membrane protein</fullName>
    </submittedName>
</protein>
<feature type="transmembrane region" description="Helical" evidence="3">
    <location>
        <begin position="351"/>
        <end position="368"/>
    </location>
</feature>
<sequence length="975" mass="103664">MDLSLWVMALLGAAVGGVLAGLEGALVGGVLLGLVTAVSRQGERLRRLEAALAAWRREAAAGTEAGRQPAVWAETETETEAGDRVAPGEAWAAVEPPGPDVAPAEAAPETVPGKPAVPTALAAPEPEPEPEPWSGSALDAADRAGAPAGDGLLGRLVASGRLAVWVGITVLFIGVAFLLKYAADSGWLSVEVRLAAAAVGGVALWGLGWRLRRRRIEYALVLQGGGLGTLYLTVFAALRLYALIGEGTAFVLLALLAIAAAILAVVQDARSLMLASATGGFLAPLLASTGAGSHVALFGYYAVLDVGILAVAWFKAWRSLNLVGFAFTFVIGTLWGWRYYRPEHFATVEPFLVLFFLLFNALAVLYALRRSFDPRRYLDGTLVFGTPIIAFAHQAWLVADTRYGLAWSAGALALYYLALVLALRGRDSVRMLQESCLALALVFASVTLPLAVDARWTVVGWALEGAALVWVGLRQERLPARHFGLLLFLGAGGYYLVGMPGESATVPLLNGPFLGGAALALAGLFSAWQLYRRRGVLREWEEPVEALVLVWGALWWLWTGSAEIGDFVPYAERSPAFALFLAGGAWLFTVAQRRLDWPRLRSLVVVSLALVAAVSVVRYLEVGSVGPLRGWGSVCWPLTVAAFYAALHGQEPGLSAPLRRGLHALALAVLGFLLAWELAGWLASLPGEGPPWPLLAWGLVPALLLFWVRHGGGRPAWPLGRWQMEYRTWGVLPVAVAAAVWVVDAGLGSAGASAPLPWQPVLNPLDLAVLVVLGTLWDWWRSDDARGAPWRRRAARSEALLPLLLLAWVTGAVARTVHHWLGIPYTLGALGASVELQASLSVTWAALAMATMVQATRRGRRVVWFAGAGLMAVVVIKLFLVDLAGSGTLARIFSFIGAGLLLLLVGYFSPVPPREPVAPAPDEGQPDEAADEQGEAGEALAGEAHAADEHDDDAGVDEQQGKELLQTARHEGDSS</sequence>
<dbReference type="InterPro" id="IPR019286">
    <property type="entry name" value="DUF2339_TM"/>
</dbReference>
<organism evidence="4 5">
    <name type="scientific">Thioalbus denitrificans</name>
    <dbReference type="NCBI Taxonomy" id="547122"/>
    <lineage>
        <taxon>Bacteria</taxon>
        <taxon>Pseudomonadati</taxon>
        <taxon>Pseudomonadota</taxon>
        <taxon>Gammaproteobacteria</taxon>
        <taxon>Chromatiales</taxon>
        <taxon>Ectothiorhodospiraceae</taxon>
        <taxon>Thioalbus</taxon>
    </lineage>
</organism>
<reference evidence="4 5" key="1">
    <citation type="submission" date="2018-07" db="EMBL/GenBank/DDBJ databases">
        <title>Genomic Encyclopedia of Type Strains, Phase IV (KMG-IV): sequencing the most valuable type-strain genomes for metagenomic binning, comparative biology and taxonomic classification.</title>
        <authorList>
            <person name="Goeker M."/>
        </authorList>
    </citation>
    <scope>NUCLEOTIDE SEQUENCE [LARGE SCALE GENOMIC DNA]</scope>
    <source>
        <strain evidence="4 5">DSM 26407</strain>
    </source>
</reference>
<feature type="transmembrane region" description="Helical" evidence="3">
    <location>
        <begin position="321"/>
        <end position="339"/>
    </location>
</feature>
<feature type="transmembrane region" description="Helical" evidence="3">
    <location>
        <begin position="380"/>
        <end position="399"/>
    </location>
</feature>
<feature type="transmembrane region" description="Helical" evidence="3">
    <location>
        <begin position="892"/>
        <end position="909"/>
    </location>
</feature>
<feature type="coiled-coil region" evidence="1">
    <location>
        <begin position="38"/>
        <end position="65"/>
    </location>
</feature>
<feature type="transmembrane region" description="Helical" evidence="3">
    <location>
        <begin position="690"/>
        <end position="708"/>
    </location>
</feature>
<feature type="compositionally biased region" description="Low complexity" evidence="2">
    <location>
        <begin position="101"/>
        <end position="124"/>
    </location>
</feature>
<gene>
    <name evidence="4" type="ORF">DFQ59_101873</name>
</gene>
<feature type="transmembrane region" description="Helical" evidence="3">
    <location>
        <begin position="458"/>
        <end position="473"/>
    </location>
</feature>
<feature type="transmembrane region" description="Helical" evidence="3">
    <location>
        <begin position="247"/>
        <end position="265"/>
    </location>
</feature>
<feature type="transmembrane region" description="Helical" evidence="3">
    <location>
        <begin position="603"/>
        <end position="619"/>
    </location>
</feature>
<feature type="transmembrane region" description="Helical" evidence="3">
    <location>
        <begin position="800"/>
        <end position="821"/>
    </location>
</feature>
<keyword evidence="5" id="KW-1185">Reference proteome</keyword>
<keyword evidence="3" id="KW-0472">Membrane</keyword>
<dbReference type="InterPro" id="IPR014600">
    <property type="entry name" value="UCP035905_mem"/>
</dbReference>
<feature type="transmembrane region" description="Helical" evidence="3">
    <location>
        <begin position="435"/>
        <end position="452"/>
    </location>
</feature>
<keyword evidence="3" id="KW-0812">Transmembrane</keyword>
<feature type="transmembrane region" description="Helical" evidence="3">
    <location>
        <begin position="761"/>
        <end position="780"/>
    </location>
</feature>
<feature type="transmembrane region" description="Helical" evidence="3">
    <location>
        <begin position="509"/>
        <end position="531"/>
    </location>
</feature>
<name>A0A369CJT7_9GAMM</name>
<proteinExistence type="predicted"/>
<dbReference type="OrthoDB" id="207428at2"/>
<feature type="transmembrane region" description="Helical" evidence="3">
    <location>
        <begin position="480"/>
        <end position="497"/>
    </location>
</feature>
<feature type="transmembrane region" description="Helical" evidence="3">
    <location>
        <begin position="862"/>
        <end position="880"/>
    </location>
</feature>
<dbReference type="Pfam" id="PF10101">
    <property type="entry name" value="DUF2339"/>
    <property type="match status" value="1"/>
</dbReference>
<dbReference type="EMBL" id="QPJY01000001">
    <property type="protein sequence ID" value="RCX33568.1"/>
    <property type="molecule type" value="Genomic_DNA"/>
</dbReference>
<feature type="region of interest" description="Disordered" evidence="2">
    <location>
        <begin position="915"/>
        <end position="975"/>
    </location>
</feature>
<feature type="transmembrane region" description="Helical" evidence="3">
    <location>
        <begin position="194"/>
        <end position="211"/>
    </location>
</feature>
<dbReference type="Proteomes" id="UP000252707">
    <property type="component" value="Unassembled WGS sequence"/>
</dbReference>
<dbReference type="PANTHER" id="PTHR38434">
    <property type="entry name" value="BLL2549 PROTEIN"/>
    <property type="match status" value="1"/>
</dbReference>